<comment type="caution">
    <text evidence="3">The sequence shown here is derived from an EMBL/GenBank/DDBJ whole genome shotgun (WGS) entry which is preliminary data.</text>
</comment>
<dbReference type="Pfam" id="PF20597">
    <property type="entry name" value="pAdhesive_15"/>
    <property type="match status" value="1"/>
</dbReference>
<feature type="chain" id="PRO_5045524847" evidence="1">
    <location>
        <begin position="19"/>
        <end position="303"/>
    </location>
</feature>
<protein>
    <submittedName>
        <fullName evidence="3">Choice-of-anchor A family protein</fullName>
    </submittedName>
</protein>
<keyword evidence="1" id="KW-0732">Signal</keyword>
<dbReference type="EMBL" id="JAPDDR010000012">
    <property type="protein sequence ID" value="MCW1916070.1"/>
    <property type="molecule type" value="Genomic_DNA"/>
</dbReference>
<evidence type="ECO:0000259" key="2">
    <source>
        <dbReference type="PROSITE" id="PS00631"/>
    </source>
</evidence>
<evidence type="ECO:0000256" key="1">
    <source>
        <dbReference type="SAM" id="SignalP"/>
    </source>
</evidence>
<evidence type="ECO:0000313" key="4">
    <source>
        <dbReference type="Proteomes" id="UP001165653"/>
    </source>
</evidence>
<dbReference type="InterPro" id="IPR013424">
    <property type="entry name" value="Ice-binding_C"/>
</dbReference>
<keyword evidence="4" id="KW-1185">Reference proteome</keyword>
<accession>A0ABT3GA31</accession>
<sequence>MKSPVLALLLASSAALHATTLSVASNYNVYVLGTMNESNTDAEGRVAVAGNATLNGYGVGSSFSSSPSSAGNSLVVGGNLVMNGEVQYGNLVHGGTLSGGFGVPRGSITHGSAVDFNTTNSYLLNASSYWGGLASTGNTAVQAWGGIYLSGSNSDLNIFTLSGAALASTNTLAIDAPSGSTVLVNVTGDYSRMFQMGFSFWDINNDGRGTVSRQNVIYNFVDATSLDLGGVGIQGSILAPRATVNFNNGNIDGNLIAGNLFGSGEAHNYLFQGTLPTPVTVPEPSAFLLSCLTGALLVWRRRR</sequence>
<dbReference type="NCBIfam" id="TIGR04215">
    <property type="entry name" value="choice_anch_A"/>
    <property type="match status" value="1"/>
</dbReference>
<dbReference type="RefSeq" id="WP_264515635.1">
    <property type="nucleotide sequence ID" value="NZ_JAPDDR010000012.1"/>
</dbReference>
<evidence type="ECO:0000313" key="3">
    <source>
        <dbReference type="EMBL" id="MCW1916070.1"/>
    </source>
</evidence>
<reference evidence="3" key="1">
    <citation type="submission" date="2022-10" db="EMBL/GenBank/DDBJ databases">
        <title>Luteolibacter sp. GHJ8, whole genome shotgun sequencing project.</title>
        <authorList>
            <person name="Zhao G."/>
            <person name="Shen L."/>
        </authorList>
    </citation>
    <scope>NUCLEOTIDE SEQUENCE</scope>
    <source>
        <strain evidence="3">GHJ8</strain>
    </source>
</reference>
<dbReference type="PROSITE" id="PS00631">
    <property type="entry name" value="CYTOSOL_AP"/>
    <property type="match status" value="1"/>
</dbReference>
<gene>
    <name evidence="3" type="ORF">OJ996_20950</name>
</gene>
<organism evidence="3 4">
    <name type="scientific">Luteolibacter rhizosphaerae</name>
    <dbReference type="NCBI Taxonomy" id="2989719"/>
    <lineage>
        <taxon>Bacteria</taxon>
        <taxon>Pseudomonadati</taxon>
        <taxon>Verrucomicrobiota</taxon>
        <taxon>Verrucomicrobiia</taxon>
        <taxon>Verrucomicrobiales</taxon>
        <taxon>Verrucomicrobiaceae</taxon>
        <taxon>Luteolibacter</taxon>
    </lineage>
</organism>
<dbReference type="InterPro" id="IPR026588">
    <property type="entry name" value="Choice_anch_A"/>
</dbReference>
<dbReference type="Proteomes" id="UP001165653">
    <property type="component" value="Unassembled WGS sequence"/>
</dbReference>
<name>A0ABT3GA31_9BACT</name>
<proteinExistence type="predicted"/>
<dbReference type="Pfam" id="PF07589">
    <property type="entry name" value="PEP-CTERM"/>
    <property type="match status" value="1"/>
</dbReference>
<feature type="domain" description="Cytosol aminopeptidase" evidence="2">
    <location>
        <begin position="39"/>
        <end position="46"/>
    </location>
</feature>
<dbReference type="NCBIfam" id="TIGR02595">
    <property type="entry name" value="PEP_CTERM"/>
    <property type="match status" value="1"/>
</dbReference>
<dbReference type="InterPro" id="IPR000819">
    <property type="entry name" value="Peptidase_M17_C"/>
</dbReference>
<feature type="signal peptide" evidence="1">
    <location>
        <begin position="1"/>
        <end position="18"/>
    </location>
</feature>